<accession>A0ABW1XK26</accession>
<dbReference type="CDD" id="cd11010">
    <property type="entry name" value="S1-P1_nuclease"/>
    <property type="match status" value="1"/>
</dbReference>
<dbReference type="PANTHER" id="PTHR33146">
    <property type="entry name" value="ENDONUCLEASE 4"/>
    <property type="match status" value="1"/>
</dbReference>
<dbReference type="EMBL" id="JBHSUS010000001">
    <property type="protein sequence ID" value="MFC6439722.1"/>
    <property type="molecule type" value="Genomic_DNA"/>
</dbReference>
<evidence type="ECO:0000256" key="2">
    <source>
        <dbReference type="ARBA" id="ARBA00022723"/>
    </source>
</evidence>
<dbReference type="InterPro" id="IPR008947">
    <property type="entry name" value="PLipase_C/P1_nuclease_dom_sf"/>
</dbReference>
<evidence type="ECO:0000256" key="3">
    <source>
        <dbReference type="ARBA" id="ARBA00022759"/>
    </source>
</evidence>
<keyword evidence="1" id="KW-0540">Nuclease</keyword>
<sequence>MLLRCKKPLLLAAAMATNMAVQAPAFAWGQTGHRVTGAIAEQYLSVEARAAIARLVPHSSLAEISTYADEMRSEPSEYWQKITPPWHYVTVPEGKHYHAEKHAPKQGDAYTALMGYSKTLKDPSAADADKQLALKMIVHIIGDLHQPLHVGNGTDKGGNDVKVRFFWNDSNLHRVWDSQIIDQYGLSYTELTSWLSEKITAQDVKDWSSINPQDWMAESIGYRDNLYPKDANNMNYVYQHENLPTVKLRLQQAGVRIASYLNAIFDK</sequence>
<feature type="chain" id="PRO_5045732241" evidence="7">
    <location>
        <begin position="28"/>
        <end position="267"/>
    </location>
</feature>
<keyword evidence="9" id="KW-1185">Reference proteome</keyword>
<keyword evidence="7" id="KW-0732">Signal</keyword>
<evidence type="ECO:0000256" key="4">
    <source>
        <dbReference type="ARBA" id="ARBA00022801"/>
    </source>
</evidence>
<keyword evidence="2" id="KW-0479">Metal-binding</keyword>
<dbReference type="RefSeq" id="WP_131256613.1">
    <property type="nucleotide sequence ID" value="NZ_JBHSUS010000001.1"/>
</dbReference>
<keyword evidence="4" id="KW-0378">Hydrolase</keyword>
<evidence type="ECO:0000313" key="9">
    <source>
        <dbReference type="Proteomes" id="UP001596364"/>
    </source>
</evidence>
<keyword evidence="6" id="KW-0325">Glycoprotein</keyword>
<keyword evidence="3" id="KW-0255">Endonuclease</keyword>
<evidence type="ECO:0000256" key="6">
    <source>
        <dbReference type="ARBA" id="ARBA00023180"/>
    </source>
</evidence>
<dbReference type="Gene3D" id="1.10.575.10">
    <property type="entry name" value="P1 Nuclease"/>
    <property type="match status" value="1"/>
</dbReference>
<comment type="caution">
    <text evidence="8">The sequence shown here is derived from an EMBL/GenBank/DDBJ whole genome shotgun (WGS) entry which is preliminary data.</text>
</comment>
<evidence type="ECO:0000313" key="8">
    <source>
        <dbReference type="EMBL" id="MFC6439722.1"/>
    </source>
</evidence>
<evidence type="ECO:0000256" key="5">
    <source>
        <dbReference type="ARBA" id="ARBA00023157"/>
    </source>
</evidence>
<evidence type="ECO:0000256" key="1">
    <source>
        <dbReference type="ARBA" id="ARBA00022722"/>
    </source>
</evidence>
<name>A0ABW1XK26_9ALTE</name>
<dbReference type="PANTHER" id="PTHR33146:SF26">
    <property type="entry name" value="ENDONUCLEASE 4"/>
    <property type="match status" value="1"/>
</dbReference>
<keyword evidence="5" id="KW-1015">Disulfide bond</keyword>
<dbReference type="SUPFAM" id="SSF48537">
    <property type="entry name" value="Phospholipase C/P1 nuclease"/>
    <property type="match status" value="1"/>
</dbReference>
<protein>
    <submittedName>
        <fullName evidence="8">S1/P1 nuclease</fullName>
    </submittedName>
</protein>
<gene>
    <name evidence="8" type="ORF">ACFP85_06130</name>
</gene>
<feature type="signal peptide" evidence="7">
    <location>
        <begin position="1"/>
        <end position="27"/>
    </location>
</feature>
<dbReference type="Proteomes" id="UP001596364">
    <property type="component" value="Unassembled WGS sequence"/>
</dbReference>
<proteinExistence type="predicted"/>
<evidence type="ECO:0000256" key="7">
    <source>
        <dbReference type="SAM" id="SignalP"/>
    </source>
</evidence>
<organism evidence="8 9">
    <name type="scientific">Pseudobowmanella zhangzhouensis</name>
    <dbReference type="NCBI Taxonomy" id="1537679"/>
    <lineage>
        <taxon>Bacteria</taxon>
        <taxon>Pseudomonadati</taxon>
        <taxon>Pseudomonadota</taxon>
        <taxon>Gammaproteobacteria</taxon>
        <taxon>Alteromonadales</taxon>
        <taxon>Alteromonadaceae</taxon>
    </lineage>
</organism>
<dbReference type="Pfam" id="PF02265">
    <property type="entry name" value="S1-P1_nuclease"/>
    <property type="match status" value="1"/>
</dbReference>
<dbReference type="InterPro" id="IPR003154">
    <property type="entry name" value="S1/P1nuclease"/>
</dbReference>
<reference evidence="9" key="1">
    <citation type="journal article" date="2019" name="Int. J. Syst. Evol. Microbiol.">
        <title>The Global Catalogue of Microorganisms (GCM) 10K type strain sequencing project: providing services to taxonomists for standard genome sequencing and annotation.</title>
        <authorList>
            <consortium name="The Broad Institute Genomics Platform"/>
            <consortium name="The Broad Institute Genome Sequencing Center for Infectious Disease"/>
            <person name="Wu L."/>
            <person name="Ma J."/>
        </authorList>
    </citation>
    <scope>NUCLEOTIDE SEQUENCE [LARGE SCALE GENOMIC DNA]</scope>
    <source>
        <strain evidence="9">CGMCC 1.16031</strain>
    </source>
</reference>